<dbReference type="OrthoDB" id="9895617at2759"/>
<dbReference type="Pfam" id="PF12585">
    <property type="entry name" value="DUF3759"/>
    <property type="match status" value="1"/>
</dbReference>
<dbReference type="PANTHER" id="PTHR37450:SF1">
    <property type="entry name" value="CIPC PROTEIN"/>
    <property type="match status" value="1"/>
</dbReference>
<sequence>MPAWLHEDSQEITDYETVSATPHHEAHFSHELIASAAAGFAAHEIQKKHAQDTGEPSKHAKLIDTAAALAAGFAVKFAEGKGHDIVDKYRRDAAQKTKETIHVSEREEWKDVTVAED</sequence>
<gene>
    <name evidence="1" type="ORF">PILCRDRAFT_813388</name>
</gene>
<accession>A0A0C3CI33</accession>
<evidence type="ECO:0000313" key="2">
    <source>
        <dbReference type="Proteomes" id="UP000054166"/>
    </source>
</evidence>
<evidence type="ECO:0000313" key="1">
    <source>
        <dbReference type="EMBL" id="KIM89447.1"/>
    </source>
</evidence>
<dbReference type="PANTHER" id="PTHR37450">
    <property type="entry name" value="CIPC PROTEIN"/>
    <property type="match status" value="1"/>
</dbReference>
<name>A0A0C3CI33_PILCF</name>
<keyword evidence="2" id="KW-1185">Reference proteome</keyword>
<dbReference type="Proteomes" id="UP000054166">
    <property type="component" value="Unassembled WGS sequence"/>
</dbReference>
<dbReference type="EMBL" id="KN832975">
    <property type="protein sequence ID" value="KIM89447.1"/>
    <property type="molecule type" value="Genomic_DNA"/>
</dbReference>
<reference evidence="2" key="2">
    <citation type="submission" date="2015-01" db="EMBL/GenBank/DDBJ databases">
        <title>Evolutionary Origins and Diversification of the Mycorrhizal Mutualists.</title>
        <authorList>
            <consortium name="DOE Joint Genome Institute"/>
            <consortium name="Mycorrhizal Genomics Consortium"/>
            <person name="Kohler A."/>
            <person name="Kuo A."/>
            <person name="Nagy L.G."/>
            <person name="Floudas D."/>
            <person name="Copeland A."/>
            <person name="Barry K.W."/>
            <person name="Cichocki N."/>
            <person name="Veneault-Fourrey C."/>
            <person name="LaButti K."/>
            <person name="Lindquist E.A."/>
            <person name="Lipzen A."/>
            <person name="Lundell T."/>
            <person name="Morin E."/>
            <person name="Murat C."/>
            <person name="Riley R."/>
            <person name="Ohm R."/>
            <person name="Sun H."/>
            <person name="Tunlid A."/>
            <person name="Henrissat B."/>
            <person name="Grigoriev I.V."/>
            <person name="Hibbett D.S."/>
            <person name="Martin F."/>
        </authorList>
    </citation>
    <scope>NUCLEOTIDE SEQUENCE [LARGE SCALE GENOMIC DNA]</scope>
    <source>
        <strain evidence="2">F 1598</strain>
    </source>
</reference>
<dbReference type="HOGENOM" id="CLU_2085654_0_0_1"/>
<dbReference type="AlphaFoldDB" id="A0A0C3CI33"/>
<dbReference type="InterPro" id="IPR022234">
    <property type="entry name" value="DUF3759"/>
</dbReference>
<organism evidence="1 2">
    <name type="scientific">Piloderma croceum (strain F 1598)</name>
    <dbReference type="NCBI Taxonomy" id="765440"/>
    <lineage>
        <taxon>Eukaryota</taxon>
        <taxon>Fungi</taxon>
        <taxon>Dikarya</taxon>
        <taxon>Basidiomycota</taxon>
        <taxon>Agaricomycotina</taxon>
        <taxon>Agaricomycetes</taxon>
        <taxon>Agaricomycetidae</taxon>
        <taxon>Atheliales</taxon>
        <taxon>Atheliaceae</taxon>
        <taxon>Piloderma</taxon>
    </lineage>
</organism>
<reference evidence="1 2" key="1">
    <citation type="submission" date="2014-04" db="EMBL/GenBank/DDBJ databases">
        <authorList>
            <consortium name="DOE Joint Genome Institute"/>
            <person name="Kuo A."/>
            <person name="Tarkka M."/>
            <person name="Buscot F."/>
            <person name="Kohler A."/>
            <person name="Nagy L.G."/>
            <person name="Floudas D."/>
            <person name="Copeland A."/>
            <person name="Barry K.W."/>
            <person name="Cichocki N."/>
            <person name="Veneault-Fourrey C."/>
            <person name="LaButti K."/>
            <person name="Lindquist E.A."/>
            <person name="Lipzen A."/>
            <person name="Lundell T."/>
            <person name="Morin E."/>
            <person name="Murat C."/>
            <person name="Sun H."/>
            <person name="Tunlid A."/>
            <person name="Henrissat B."/>
            <person name="Grigoriev I.V."/>
            <person name="Hibbett D.S."/>
            <person name="Martin F."/>
            <person name="Nordberg H.P."/>
            <person name="Cantor M.N."/>
            <person name="Hua S.X."/>
        </authorList>
    </citation>
    <scope>NUCLEOTIDE SEQUENCE [LARGE SCALE GENOMIC DNA]</scope>
    <source>
        <strain evidence="1 2">F 1598</strain>
    </source>
</reference>
<protein>
    <submittedName>
        <fullName evidence="1">Uncharacterized protein</fullName>
    </submittedName>
</protein>
<proteinExistence type="predicted"/>
<dbReference type="InParanoid" id="A0A0C3CI33"/>